<evidence type="ECO:0000313" key="3">
    <source>
        <dbReference type="Proteomes" id="UP000283269"/>
    </source>
</evidence>
<dbReference type="STRING" id="93625.A0A409XTG0"/>
<dbReference type="Proteomes" id="UP000283269">
    <property type="component" value="Unassembled WGS sequence"/>
</dbReference>
<evidence type="ECO:0000256" key="1">
    <source>
        <dbReference type="SAM" id="SignalP"/>
    </source>
</evidence>
<evidence type="ECO:0000313" key="2">
    <source>
        <dbReference type="EMBL" id="PPQ93966.1"/>
    </source>
</evidence>
<feature type="chain" id="PRO_5019092155" evidence="1">
    <location>
        <begin position="19"/>
        <end position="392"/>
    </location>
</feature>
<dbReference type="EMBL" id="NHYD01000526">
    <property type="protein sequence ID" value="PPQ93966.1"/>
    <property type="molecule type" value="Genomic_DNA"/>
</dbReference>
<proteinExistence type="predicted"/>
<comment type="caution">
    <text evidence="2">The sequence shown here is derived from an EMBL/GenBank/DDBJ whole genome shotgun (WGS) entry which is preliminary data.</text>
</comment>
<reference evidence="2 3" key="1">
    <citation type="journal article" date="2018" name="Evol. Lett.">
        <title>Horizontal gene cluster transfer increased hallucinogenic mushroom diversity.</title>
        <authorList>
            <person name="Reynolds H.T."/>
            <person name="Vijayakumar V."/>
            <person name="Gluck-Thaler E."/>
            <person name="Korotkin H.B."/>
            <person name="Matheny P.B."/>
            <person name="Slot J.C."/>
        </authorList>
    </citation>
    <scope>NUCLEOTIDE SEQUENCE [LARGE SCALE GENOMIC DNA]</scope>
    <source>
        <strain evidence="2 3">2631</strain>
    </source>
</reference>
<sequence>MLPTATSLLKFFLNFCLTFQSKLKKSVKVTLEGSDDEEYILDEGDGETEDQDIAAIEEAVVDAEDDGGDDGQVAHDNAVVRSLHDIAIEEMGRKGVMMSSEEEKMALQLFSADIAAIEEAVVDAEDDGGDDGQVAHDNAVVRSLRDIAIEEMGRKGVMMSSEEEKMALQLFSAVAHDNAVVRSLRDIAIEEMGRKGVMMSSEEEKMALQLFPAVSGLARRVHDNTTLNEKFQHLIDQDPNQQYNKRALDSIVQSLTAVSENKLKAYHLSEKQWQLASDVQKVLKLFKDVTLLFSKAEVPLIVDALPMLYRVHDSLVAAVENKLQNIPTPDSNSDSHISDPSSLVQETPAVIRIAAHAAVLLIDKYMDLTWDCEIYVISIGMRSFLILSSTHS</sequence>
<name>A0A409XTG0_PSICY</name>
<gene>
    <name evidence="2" type="ORF">CVT25_014284</name>
</gene>
<dbReference type="OrthoDB" id="3251057at2759"/>
<keyword evidence="3" id="KW-1185">Reference proteome</keyword>
<accession>A0A409XTG0</accession>
<keyword evidence="1" id="KW-0732">Signal</keyword>
<feature type="signal peptide" evidence="1">
    <location>
        <begin position="1"/>
        <end position="18"/>
    </location>
</feature>
<dbReference type="InParanoid" id="A0A409XTG0"/>
<protein>
    <submittedName>
        <fullName evidence="2">Uncharacterized protein</fullName>
    </submittedName>
</protein>
<dbReference type="AlphaFoldDB" id="A0A409XTG0"/>
<organism evidence="2 3">
    <name type="scientific">Psilocybe cyanescens</name>
    <dbReference type="NCBI Taxonomy" id="93625"/>
    <lineage>
        <taxon>Eukaryota</taxon>
        <taxon>Fungi</taxon>
        <taxon>Dikarya</taxon>
        <taxon>Basidiomycota</taxon>
        <taxon>Agaricomycotina</taxon>
        <taxon>Agaricomycetes</taxon>
        <taxon>Agaricomycetidae</taxon>
        <taxon>Agaricales</taxon>
        <taxon>Agaricineae</taxon>
        <taxon>Strophariaceae</taxon>
        <taxon>Psilocybe</taxon>
    </lineage>
</organism>